<protein>
    <submittedName>
        <fullName evidence="2">Glutathione synthetase</fullName>
    </submittedName>
</protein>
<feature type="region of interest" description="Disordered" evidence="1">
    <location>
        <begin position="159"/>
        <end position="180"/>
    </location>
</feature>
<keyword evidence="3" id="KW-1185">Reference proteome</keyword>
<evidence type="ECO:0000313" key="3">
    <source>
        <dbReference type="Proteomes" id="UP000325081"/>
    </source>
</evidence>
<feature type="compositionally biased region" description="Polar residues" evidence="1">
    <location>
        <begin position="1"/>
        <end position="20"/>
    </location>
</feature>
<reference evidence="3" key="1">
    <citation type="journal article" date="2019" name="Curr. Biol.">
        <title>Genome Sequence of Striga asiatica Provides Insight into the Evolution of Plant Parasitism.</title>
        <authorList>
            <person name="Yoshida S."/>
            <person name="Kim S."/>
            <person name="Wafula E.K."/>
            <person name="Tanskanen J."/>
            <person name="Kim Y.M."/>
            <person name="Honaas L."/>
            <person name="Yang Z."/>
            <person name="Spallek T."/>
            <person name="Conn C.E."/>
            <person name="Ichihashi Y."/>
            <person name="Cheong K."/>
            <person name="Cui S."/>
            <person name="Der J.P."/>
            <person name="Gundlach H."/>
            <person name="Jiao Y."/>
            <person name="Hori C."/>
            <person name="Ishida J.K."/>
            <person name="Kasahara H."/>
            <person name="Kiba T."/>
            <person name="Kim M.S."/>
            <person name="Koo N."/>
            <person name="Laohavisit A."/>
            <person name="Lee Y.H."/>
            <person name="Lumba S."/>
            <person name="McCourt P."/>
            <person name="Mortimer J.C."/>
            <person name="Mutuku J.M."/>
            <person name="Nomura T."/>
            <person name="Sasaki-Sekimoto Y."/>
            <person name="Seto Y."/>
            <person name="Wang Y."/>
            <person name="Wakatake T."/>
            <person name="Sakakibara H."/>
            <person name="Demura T."/>
            <person name="Yamaguchi S."/>
            <person name="Yoneyama K."/>
            <person name="Manabe R.I."/>
            <person name="Nelson D.C."/>
            <person name="Schulman A.H."/>
            <person name="Timko M.P."/>
            <person name="dePamphilis C.W."/>
            <person name="Choi D."/>
            <person name="Shirasu K."/>
        </authorList>
    </citation>
    <scope>NUCLEOTIDE SEQUENCE [LARGE SCALE GENOMIC DNA]</scope>
    <source>
        <strain evidence="3">cv. UVA1</strain>
    </source>
</reference>
<evidence type="ECO:0000313" key="2">
    <source>
        <dbReference type="EMBL" id="GER44855.1"/>
    </source>
</evidence>
<gene>
    <name evidence="2" type="ORF">STAS_21771</name>
</gene>
<dbReference type="Proteomes" id="UP000325081">
    <property type="component" value="Unassembled WGS sequence"/>
</dbReference>
<dbReference type="EMBL" id="BKCP01007126">
    <property type="protein sequence ID" value="GER44855.1"/>
    <property type="molecule type" value="Genomic_DNA"/>
</dbReference>
<evidence type="ECO:0000256" key="1">
    <source>
        <dbReference type="SAM" id="MobiDB-lite"/>
    </source>
</evidence>
<sequence length="212" mass="23734">MSCSLRLPTTKSLPRNLTNDSTRESESMALDFSANVWQQARASLSLLSREISCIKKPDSGAGGEYSTGTVETLVTGAHETVLIDRGYKRGRGSRVGRIRVRKGVPEEEHRIGAFRIQGKEVVVIQRRTTMCRHYLEEKYRGTQRSSHPTHLVLIGGRRSRTWSRPRTPSGAATRGDWSKGGDWVERRRSVAGDHEAGEGRELVGGFLPQFDW</sequence>
<proteinExistence type="predicted"/>
<accession>A0A5A7QHL3</accession>
<organism evidence="2 3">
    <name type="scientific">Striga asiatica</name>
    <name type="common">Asiatic witchweed</name>
    <name type="synonym">Buchnera asiatica</name>
    <dbReference type="NCBI Taxonomy" id="4170"/>
    <lineage>
        <taxon>Eukaryota</taxon>
        <taxon>Viridiplantae</taxon>
        <taxon>Streptophyta</taxon>
        <taxon>Embryophyta</taxon>
        <taxon>Tracheophyta</taxon>
        <taxon>Spermatophyta</taxon>
        <taxon>Magnoliopsida</taxon>
        <taxon>eudicotyledons</taxon>
        <taxon>Gunneridae</taxon>
        <taxon>Pentapetalae</taxon>
        <taxon>asterids</taxon>
        <taxon>lamiids</taxon>
        <taxon>Lamiales</taxon>
        <taxon>Orobanchaceae</taxon>
        <taxon>Buchnereae</taxon>
        <taxon>Striga</taxon>
    </lineage>
</organism>
<comment type="caution">
    <text evidence="2">The sequence shown here is derived from an EMBL/GenBank/DDBJ whole genome shotgun (WGS) entry which is preliminary data.</text>
</comment>
<name>A0A5A7QHL3_STRAF</name>
<feature type="region of interest" description="Disordered" evidence="1">
    <location>
        <begin position="1"/>
        <end position="24"/>
    </location>
</feature>
<dbReference type="AlphaFoldDB" id="A0A5A7QHL3"/>